<evidence type="ECO:0000259" key="3">
    <source>
        <dbReference type="Pfam" id="PF20696"/>
    </source>
</evidence>
<dbReference type="EMBL" id="WBUI01000002">
    <property type="protein sequence ID" value="KAB2934849.1"/>
    <property type="molecule type" value="Genomic_DNA"/>
</dbReference>
<dbReference type="Pfam" id="PF20695">
    <property type="entry name" value="UbiD_N"/>
    <property type="match status" value="1"/>
</dbReference>
<dbReference type="Pfam" id="PF20696">
    <property type="entry name" value="UbiD_C"/>
    <property type="match status" value="1"/>
</dbReference>
<dbReference type="Pfam" id="PF01977">
    <property type="entry name" value="UbiD"/>
    <property type="match status" value="1"/>
</dbReference>
<dbReference type="InterPro" id="IPR049383">
    <property type="entry name" value="UbiD-like_N"/>
</dbReference>
<sequence length="619" mass="68592">MAYRSTFDAVQDLEKNGHLVRIQDEVDPDLEMAAIHRRVFERGGPALLFENVKGSSFPAASNLFGTLDRARFLFRRSLEDVKSLIAVRAHPPTLFKQPSLLFRLPFAAMKALPQRSIFGNSFAPVMANQTTIDRLPAPRSWPLDGGPFITLPQVYTEDPDRPGVLSSNMGMYRVQLSGNQYETNKQIGLHYQIHRGIGVHHQKAIAAGKPLRVSIFVGGPPAHSVAAVMPLPEGLPETAFAGALAGRRFRYTSYQGYRIASDADFCIVGTVEDFTLPEGPFGDHLGYYSLQHEFPVLRVEAVFHRKNAIWPFTVVSRPPAEDTIFGALIHELTGPMVPVSLPGLRAMHAVDAAGVHPLLLALGSERYTPFDKDEKPREILTIANAVLGFGQASLAKYLMIAAGDAPDPHHAEQFFDYCLERLDFSRDLHFQTGTTIDTLDYSGTGLNEGSKLVLACYGRPLRTLATELPTQLRENVAGTGWRWAFVRPGVFALATEPSLRAREEDDPTLIPLTGRLEALEREHPAAFAGVAMIVLCDDPTFTAASFNNFVWVTFTRSNPAQDVHGLHAFTKARHWGCRGPLLIDARIKRHMAPPLEEDARTIERAERHFKKGAPLERWG</sequence>
<dbReference type="InterPro" id="IPR049381">
    <property type="entry name" value="UbiD-like_C"/>
</dbReference>
<dbReference type="GO" id="GO:0016831">
    <property type="term" value="F:carboxy-lyase activity"/>
    <property type="evidence" value="ECO:0007669"/>
    <property type="project" value="InterPro"/>
</dbReference>
<feature type="domain" description="3-octaprenyl-4-hydroxybenzoate carboxy-lyase-like C-terminal" evidence="3">
    <location>
        <begin position="324"/>
        <end position="456"/>
    </location>
</feature>
<dbReference type="PANTHER" id="PTHR30108:SF7">
    <property type="entry name" value="3-POLYPRENYL-4-HYDROXYBENZOATE DECARBOXYLASE"/>
    <property type="match status" value="1"/>
</dbReference>
<gene>
    <name evidence="4" type="ORF">F9K24_03470</name>
</gene>
<accession>A0A833H4J3</accession>
<name>A0A833H4J3_9LEPT</name>
<feature type="domain" description="3-octaprenyl-4-hydroxybenzoate carboxy-lyase-like Rift-related" evidence="1">
    <location>
        <begin position="127"/>
        <end position="318"/>
    </location>
</feature>
<dbReference type="SUPFAM" id="SSF143968">
    <property type="entry name" value="UbiD C-terminal domain-like"/>
    <property type="match status" value="2"/>
</dbReference>
<dbReference type="InterPro" id="IPR002830">
    <property type="entry name" value="UbiD"/>
</dbReference>
<evidence type="ECO:0000313" key="4">
    <source>
        <dbReference type="EMBL" id="KAB2934849.1"/>
    </source>
</evidence>
<dbReference type="SUPFAM" id="SSF50475">
    <property type="entry name" value="FMN-binding split barrel"/>
    <property type="match status" value="1"/>
</dbReference>
<dbReference type="AlphaFoldDB" id="A0A833H4J3"/>
<evidence type="ECO:0000259" key="2">
    <source>
        <dbReference type="Pfam" id="PF20695"/>
    </source>
</evidence>
<comment type="caution">
    <text evidence="4">The sequence shown here is derived from an EMBL/GenBank/DDBJ whole genome shotgun (WGS) entry which is preliminary data.</text>
</comment>
<dbReference type="Proteomes" id="UP000460298">
    <property type="component" value="Unassembled WGS sequence"/>
</dbReference>
<dbReference type="InterPro" id="IPR048304">
    <property type="entry name" value="UbiD_Rift_dom"/>
</dbReference>
<reference evidence="4 5" key="1">
    <citation type="submission" date="2019-10" db="EMBL/GenBank/DDBJ databases">
        <title>Extracellular Electron Transfer in a Candidatus Methanoperedens spp. Enrichment Culture.</title>
        <authorList>
            <person name="Berger S."/>
            <person name="Rangel Shaw D."/>
            <person name="Berben T."/>
            <person name="In 'T Zandt M."/>
            <person name="Frank J."/>
            <person name="Reimann J."/>
            <person name="Jetten M.S.M."/>
            <person name="Welte C.U."/>
        </authorList>
    </citation>
    <scope>NUCLEOTIDE SEQUENCE [LARGE SCALE GENOMIC DNA]</scope>
    <source>
        <strain evidence="4">SB12</strain>
    </source>
</reference>
<dbReference type="GO" id="GO:0005737">
    <property type="term" value="C:cytoplasm"/>
    <property type="evidence" value="ECO:0007669"/>
    <property type="project" value="TreeGrafter"/>
</dbReference>
<dbReference type="PANTHER" id="PTHR30108">
    <property type="entry name" value="3-OCTAPRENYL-4-HYDROXYBENZOATE CARBOXY-LYASE-RELATED"/>
    <property type="match status" value="1"/>
</dbReference>
<dbReference type="Gene3D" id="3.40.1670.10">
    <property type="entry name" value="UbiD C-terminal domain-like"/>
    <property type="match status" value="1"/>
</dbReference>
<proteinExistence type="predicted"/>
<evidence type="ECO:0000313" key="5">
    <source>
        <dbReference type="Proteomes" id="UP000460298"/>
    </source>
</evidence>
<protein>
    <submittedName>
        <fullName evidence="4">UbiD family decarboxylase</fullName>
    </submittedName>
</protein>
<feature type="domain" description="3-octaprenyl-4-hydroxybenzoate carboxy-lyase-like N-terminal" evidence="2">
    <location>
        <begin position="11"/>
        <end position="84"/>
    </location>
</feature>
<organism evidence="4 5">
    <name type="scientific">Leptonema illini</name>
    <dbReference type="NCBI Taxonomy" id="183"/>
    <lineage>
        <taxon>Bacteria</taxon>
        <taxon>Pseudomonadati</taxon>
        <taxon>Spirochaetota</taxon>
        <taxon>Spirochaetia</taxon>
        <taxon>Leptospirales</taxon>
        <taxon>Leptospiraceae</taxon>
        <taxon>Leptonema</taxon>
    </lineage>
</organism>
<evidence type="ECO:0000259" key="1">
    <source>
        <dbReference type="Pfam" id="PF01977"/>
    </source>
</evidence>